<keyword evidence="1" id="KW-0012">Acyltransferase</keyword>
<dbReference type="EC" id="2.3.1.82" evidence="1"/>
<gene>
    <name evidence="1" type="ORF">J2Z18_002523</name>
</gene>
<comment type="caution">
    <text evidence="1">The sequence shown here is derived from an EMBL/GenBank/DDBJ whole genome shotgun (WGS) entry which is preliminary data.</text>
</comment>
<dbReference type="RefSeq" id="WP_007127850.1">
    <property type="nucleotide sequence ID" value="NZ_BOSA01000005.1"/>
</dbReference>
<reference evidence="1 2" key="1">
    <citation type="submission" date="2021-03" db="EMBL/GenBank/DDBJ databases">
        <title>Genomic Encyclopedia of Type Strains, Phase IV (KMG-IV): sequencing the most valuable type-strain genomes for metagenomic binning, comparative biology and taxonomic classification.</title>
        <authorList>
            <person name="Goeker M."/>
        </authorList>
    </citation>
    <scope>NUCLEOTIDE SEQUENCE [LARGE SCALE GENOMIC DNA]</scope>
    <source>
        <strain evidence="1 2">DSM 15596</strain>
    </source>
</reference>
<dbReference type="EMBL" id="JAGGKI010000005">
    <property type="protein sequence ID" value="MBP1893421.1"/>
    <property type="molecule type" value="Genomic_DNA"/>
</dbReference>
<dbReference type="Gene3D" id="3.40.630.30">
    <property type="match status" value="1"/>
</dbReference>
<organism evidence="1 2">
    <name type="scientific">Paenibacillus lactis</name>
    <dbReference type="NCBI Taxonomy" id="228574"/>
    <lineage>
        <taxon>Bacteria</taxon>
        <taxon>Bacillati</taxon>
        <taxon>Bacillota</taxon>
        <taxon>Bacilli</taxon>
        <taxon>Bacillales</taxon>
        <taxon>Paenibacillaceae</taxon>
        <taxon>Paenibacillus</taxon>
    </lineage>
</organism>
<protein>
    <submittedName>
        <fullName evidence="1">Aminoglycoside 6'-N-acetyltransferase I</fullName>
        <ecNumber evidence="1">2.3.1.82</ecNumber>
    </submittedName>
</protein>
<name>A0ABS4FB01_9BACL</name>
<keyword evidence="1" id="KW-0808">Transferase</keyword>
<sequence length="88" mass="9757">MKIVDLTKAQRGGVTIMLGSDDEHNQTNLSNRNIYTDVPAFIKEFRSEDHPANFYFKLGYVIVGIIPDANGMGKPDILMAKRVEGTAT</sequence>
<keyword evidence="2" id="KW-1185">Reference proteome</keyword>
<dbReference type="GeneID" id="95404515"/>
<dbReference type="Proteomes" id="UP000706926">
    <property type="component" value="Unassembled WGS sequence"/>
</dbReference>
<proteinExistence type="predicted"/>
<evidence type="ECO:0000313" key="1">
    <source>
        <dbReference type="EMBL" id="MBP1893421.1"/>
    </source>
</evidence>
<dbReference type="GO" id="GO:0047663">
    <property type="term" value="F:aminoglycoside 6'-N-acetyltransferase activity"/>
    <property type="evidence" value="ECO:0007669"/>
    <property type="project" value="UniProtKB-EC"/>
</dbReference>
<evidence type="ECO:0000313" key="2">
    <source>
        <dbReference type="Proteomes" id="UP000706926"/>
    </source>
</evidence>
<accession>A0ABS4FB01</accession>